<reference evidence="2 3" key="2">
    <citation type="journal article" date="2018" name="New Phytol.">
        <title>High intraspecific genome diversity in the model arbuscular mycorrhizal symbiont Rhizophagus irregularis.</title>
        <authorList>
            <person name="Chen E.C.H."/>
            <person name="Morin E."/>
            <person name="Beaudet D."/>
            <person name="Noel J."/>
            <person name="Yildirir G."/>
            <person name="Ndikumana S."/>
            <person name="Charron P."/>
            <person name="St-Onge C."/>
            <person name="Giorgi J."/>
            <person name="Kruger M."/>
            <person name="Marton T."/>
            <person name="Ropars J."/>
            <person name="Grigoriev I.V."/>
            <person name="Hainaut M."/>
            <person name="Henrissat B."/>
            <person name="Roux C."/>
            <person name="Martin F."/>
            <person name="Corradi N."/>
        </authorList>
    </citation>
    <scope>NUCLEOTIDE SEQUENCE [LARGE SCALE GENOMIC DNA]</scope>
    <source>
        <strain evidence="2 3">DAOM 197198</strain>
    </source>
</reference>
<comment type="caution">
    <text evidence="2">The sequence shown here is derived from an EMBL/GenBank/DDBJ whole genome shotgun (WGS) entry which is preliminary data.</text>
</comment>
<keyword evidence="1" id="KW-0472">Membrane</keyword>
<feature type="transmembrane region" description="Helical" evidence="1">
    <location>
        <begin position="7"/>
        <end position="25"/>
    </location>
</feature>
<feature type="non-terminal residue" evidence="2">
    <location>
        <position position="1"/>
    </location>
</feature>
<evidence type="ECO:0000256" key="1">
    <source>
        <dbReference type="SAM" id="Phobius"/>
    </source>
</evidence>
<dbReference type="Proteomes" id="UP000018888">
    <property type="component" value="Unassembled WGS sequence"/>
</dbReference>
<name>A0A2P4QLY8_RHIID</name>
<reference evidence="2 3" key="1">
    <citation type="journal article" date="2013" name="Proc. Natl. Acad. Sci. U.S.A.">
        <title>Genome of an arbuscular mycorrhizal fungus provides insight into the oldest plant symbiosis.</title>
        <authorList>
            <person name="Tisserant E."/>
            <person name="Malbreil M."/>
            <person name="Kuo A."/>
            <person name="Kohler A."/>
            <person name="Symeonidi A."/>
            <person name="Balestrini R."/>
            <person name="Charron P."/>
            <person name="Duensing N."/>
            <person name="Frei Dit Frey N."/>
            <person name="Gianinazzi-Pearson V."/>
            <person name="Gilbert L.B."/>
            <person name="Handa Y."/>
            <person name="Herr J.R."/>
            <person name="Hijri M."/>
            <person name="Koul R."/>
            <person name="Kawaguchi M."/>
            <person name="Krajinski F."/>
            <person name="Lammers P.J."/>
            <person name="Masclaux F.G."/>
            <person name="Murat C."/>
            <person name="Morin E."/>
            <person name="Ndikumana S."/>
            <person name="Pagni M."/>
            <person name="Petitpierre D."/>
            <person name="Requena N."/>
            <person name="Rosikiewicz P."/>
            <person name="Riley R."/>
            <person name="Saito K."/>
            <person name="San Clemente H."/>
            <person name="Shapiro H."/>
            <person name="van Tuinen D."/>
            <person name="Becard G."/>
            <person name="Bonfante P."/>
            <person name="Paszkowski U."/>
            <person name="Shachar-Hill Y.Y."/>
            <person name="Tuskan G.A."/>
            <person name="Young P.W."/>
            <person name="Sanders I.R."/>
            <person name="Henrissat B."/>
            <person name="Rensing S.A."/>
            <person name="Grigoriev I.V."/>
            <person name="Corradi N."/>
            <person name="Roux C."/>
            <person name="Martin F."/>
        </authorList>
    </citation>
    <scope>NUCLEOTIDE SEQUENCE [LARGE SCALE GENOMIC DNA]</scope>
    <source>
        <strain evidence="2 3">DAOM 197198</strain>
    </source>
</reference>
<dbReference type="EMBL" id="AUPC02000031">
    <property type="protein sequence ID" value="POG78644.1"/>
    <property type="molecule type" value="Genomic_DNA"/>
</dbReference>
<protein>
    <submittedName>
        <fullName evidence="2">Uncharacterized protein</fullName>
    </submittedName>
</protein>
<dbReference type="AlphaFoldDB" id="A0A2P4QLY8"/>
<organism evidence="2 3">
    <name type="scientific">Rhizophagus irregularis (strain DAOM 181602 / DAOM 197198 / MUCL 43194)</name>
    <name type="common">Arbuscular mycorrhizal fungus</name>
    <name type="synonym">Glomus intraradices</name>
    <dbReference type="NCBI Taxonomy" id="747089"/>
    <lineage>
        <taxon>Eukaryota</taxon>
        <taxon>Fungi</taxon>
        <taxon>Fungi incertae sedis</taxon>
        <taxon>Mucoromycota</taxon>
        <taxon>Glomeromycotina</taxon>
        <taxon>Glomeromycetes</taxon>
        <taxon>Glomerales</taxon>
        <taxon>Glomeraceae</taxon>
        <taxon>Rhizophagus</taxon>
    </lineage>
</organism>
<sequence length="72" mass="8078">NVIKKMVYVKIVSSLILNIIGARNVVGYVKIVIGVILNMIGANRVLLIIFNQISNIGQVEIMKLMNLFKKHN</sequence>
<accession>A0A2P4QLY8</accession>
<evidence type="ECO:0000313" key="3">
    <source>
        <dbReference type="Proteomes" id="UP000018888"/>
    </source>
</evidence>
<keyword evidence="3" id="KW-1185">Reference proteome</keyword>
<keyword evidence="1" id="KW-0812">Transmembrane</keyword>
<proteinExistence type="predicted"/>
<gene>
    <name evidence="2" type="ORF">GLOIN_2v1536233</name>
</gene>
<evidence type="ECO:0000313" key="2">
    <source>
        <dbReference type="EMBL" id="POG78644.1"/>
    </source>
</evidence>
<keyword evidence="1" id="KW-1133">Transmembrane helix</keyword>
<feature type="transmembrane region" description="Helical" evidence="1">
    <location>
        <begin position="31"/>
        <end position="53"/>
    </location>
</feature>